<dbReference type="AlphaFoldDB" id="A0A267MEG0"/>
<comment type="caution">
    <text evidence="3">The sequence shown here is derived from an EMBL/GenBank/DDBJ whole genome shotgun (WGS) entry which is preliminary data.</text>
</comment>
<keyword evidence="2" id="KW-0732">Signal</keyword>
<name>A0A267MEG0_9FIRM</name>
<evidence type="ECO:0000313" key="3">
    <source>
        <dbReference type="EMBL" id="PAB57961.1"/>
    </source>
</evidence>
<comment type="similarity">
    <text evidence="1">Belongs to the UPF0065 (bug) family.</text>
</comment>
<evidence type="ECO:0000313" key="4">
    <source>
        <dbReference type="Proteomes" id="UP000216024"/>
    </source>
</evidence>
<proteinExistence type="inferred from homology"/>
<dbReference type="Pfam" id="PF03401">
    <property type="entry name" value="TctC"/>
    <property type="match status" value="1"/>
</dbReference>
<dbReference type="OrthoDB" id="8880247at2"/>
<sequence>MLKKKVLAALMATTLLVTGMLTGCGAKSTQTDTAEASKDKYPKGKMEFIAPGGAGGGWDLTIRTTAKTLKDANLVSVPMPITNKPGGGGAVNLAYMQTKDGSDSLISVYSPPLLLTNLNGSTEYSYKNTTPIARLITDYGAFVVPKDSPYNSMSDVIDSLKKDIKSVKIGGNSSAGSMDHIQFLMVAKAAGIENIKDIDYISFQDGAATAQLLGGHVALLSTGLGDVEQLLKSGDVKVLAQTSSKRVGEGVMAEIPTVKEQGIDVVFENWRGLFGAPNMPEHAVDYWRETLSKMVETPEWEEACKKNGWDKAYLDKDDFEEFLGKVNEDYKGVLSDIGMLKK</sequence>
<dbReference type="InterPro" id="IPR042100">
    <property type="entry name" value="Bug_dom1"/>
</dbReference>
<dbReference type="Proteomes" id="UP000216024">
    <property type="component" value="Unassembled WGS sequence"/>
</dbReference>
<dbReference type="CDD" id="cd07012">
    <property type="entry name" value="PBP2_Bug_TTT"/>
    <property type="match status" value="1"/>
</dbReference>
<organism evidence="3 4">
    <name type="scientific">Anaeromicrobium sediminis</name>
    <dbReference type="NCBI Taxonomy" id="1478221"/>
    <lineage>
        <taxon>Bacteria</taxon>
        <taxon>Bacillati</taxon>
        <taxon>Bacillota</taxon>
        <taxon>Clostridia</taxon>
        <taxon>Peptostreptococcales</taxon>
        <taxon>Thermotaleaceae</taxon>
        <taxon>Anaeromicrobium</taxon>
    </lineage>
</organism>
<dbReference type="EMBL" id="NIBG01000021">
    <property type="protein sequence ID" value="PAB57961.1"/>
    <property type="molecule type" value="Genomic_DNA"/>
</dbReference>
<dbReference type="PIRSF" id="PIRSF017082">
    <property type="entry name" value="YflP"/>
    <property type="match status" value="1"/>
</dbReference>
<dbReference type="Gene3D" id="3.40.190.150">
    <property type="entry name" value="Bordetella uptake gene, domain 1"/>
    <property type="match status" value="1"/>
</dbReference>
<evidence type="ECO:0000256" key="2">
    <source>
        <dbReference type="SAM" id="SignalP"/>
    </source>
</evidence>
<dbReference type="PANTHER" id="PTHR42928:SF3">
    <property type="entry name" value="UPF0065 PROTEIN YFLP"/>
    <property type="match status" value="1"/>
</dbReference>
<dbReference type="Gene3D" id="3.40.190.10">
    <property type="entry name" value="Periplasmic binding protein-like II"/>
    <property type="match status" value="1"/>
</dbReference>
<protein>
    <submittedName>
        <fullName evidence="3">Tricarboxylic transport TctC</fullName>
    </submittedName>
</protein>
<reference evidence="3 4" key="1">
    <citation type="submission" date="2017-06" db="EMBL/GenBank/DDBJ databases">
        <title>Draft genome sequence of anaerobic fermentative bacterium Anaeromicrobium sediminis DY2726D isolated from West Pacific Ocean sediments.</title>
        <authorList>
            <person name="Zeng X."/>
        </authorList>
    </citation>
    <scope>NUCLEOTIDE SEQUENCE [LARGE SCALE GENOMIC DNA]</scope>
    <source>
        <strain evidence="3 4">DY2726D</strain>
    </source>
</reference>
<feature type="signal peptide" evidence="2">
    <location>
        <begin position="1"/>
        <end position="19"/>
    </location>
</feature>
<gene>
    <name evidence="3" type="ORF">CCE28_17520</name>
</gene>
<dbReference type="SUPFAM" id="SSF53850">
    <property type="entry name" value="Periplasmic binding protein-like II"/>
    <property type="match status" value="1"/>
</dbReference>
<dbReference type="RefSeq" id="WP_095135024.1">
    <property type="nucleotide sequence ID" value="NZ_NIBG01000021.1"/>
</dbReference>
<evidence type="ECO:0000256" key="1">
    <source>
        <dbReference type="ARBA" id="ARBA00006987"/>
    </source>
</evidence>
<feature type="chain" id="PRO_5038544825" evidence="2">
    <location>
        <begin position="20"/>
        <end position="342"/>
    </location>
</feature>
<dbReference type="InterPro" id="IPR005064">
    <property type="entry name" value="BUG"/>
</dbReference>
<dbReference type="PROSITE" id="PS51257">
    <property type="entry name" value="PROKAR_LIPOPROTEIN"/>
    <property type="match status" value="1"/>
</dbReference>
<keyword evidence="4" id="KW-1185">Reference proteome</keyword>
<dbReference type="PANTHER" id="PTHR42928">
    <property type="entry name" value="TRICARBOXYLATE-BINDING PROTEIN"/>
    <property type="match status" value="1"/>
</dbReference>
<accession>A0A267MEG0</accession>